<evidence type="ECO:0000256" key="2">
    <source>
        <dbReference type="ARBA" id="ARBA00009657"/>
    </source>
</evidence>
<evidence type="ECO:0000259" key="10">
    <source>
        <dbReference type="PROSITE" id="PS51465"/>
    </source>
</evidence>
<evidence type="ECO:0000256" key="1">
    <source>
        <dbReference type="ARBA" id="ARBA00004651"/>
    </source>
</evidence>
<feature type="transmembrane region" description="Helical" evidence="8">
    <location>
        <begin position="293"/>
        <end position="315"/>
    </location>
</feature>
<dbReference type="PANTHER" id="PTHR11388">
    <property type="entry name" value="ORGANIC ANION TRANSPORTER"/>
    <property type="match status" value="1"/>
</dbReference>
<feature type="transmembrane region" description="Helical" evidence="8">
    <location>
        <begin position="448"/>
        <end position="468"/>
    </location>
</feature>
<dbReference type="GO" id="GO:0043252">
    <property type="term" value="P:sodium-independent organic anion transport"/>
    <property type="evidence" value="ECO:0007669"/>
    <property type="project" value="TreeGrafter"/>
</dbReference>
<feature type="transmembrane region" description="Helical" evidence="8">
    <location>
        <begin position="252"/>
        <end position="272"/>
    </location>
</feature>
<feature type="compositionally biased region" description="Basic and acidic residues" evidence="9">
    <location>
        <begin position="1"/>
        <end position="23"/>
    </location>
</feature>
<protein>
    <recommendedName>
        <fullName evidence="8">Solute carrier organic anion transporter family member</fullName>
    </recommendedName>
</protein>
<keyword evidence="3" id="KW-1003">Cell membrane</keyword>
<sequence>MSNHNQHDYRNDTRNNDPEELERLTNPNNTSLIVGDIVPNEKDKMGETFNNGIVRKSGKDVNENEEKAMKDDIDRILRTMPLTEDTTCGFWILKGSFFQKFANKKAYVILYGIVGCIFSMTYAYFNGTITTIEKRYKIPSKNTGIITVGNDISQLFVSAVLSYYAGKGHRPRWIGFGLLTIVIFCLMNALPHVLYGPGEDALRLTLEYGGIQDLNATEAVITKERTKSLCKFKSNGTGTECENVEGNFAPQVVLFIAQFISGIGGSLYHTLGVSYMDDNTKRSKTPALLSLSYFMRMLGPAMGYALASFCLRMYISPTLTPIVTNNDPRWLGAWWLGWIILGITLFVSSIFLTMFPKELPRAAARRMLKKERQKKNNKDLKDVPEESELPASFKDMIKTFKKLITNATLMCNNFASIFYFFGYMPYWIFTPKYIEIQYRQSAATSSLVTGTVALAFSAIGILLSGFVISKYKPRARYMAAWNVAVGLFSVLGMISYSFLGCPGNEKSMVINLPESNGVGALSPTCNSQCQCDYVRYSPICGEDGNTYISPCHAGCKQQRISGDGKKVFYDCACITSTLNATTATPIFERLTTLSDNTYNASFTLPEALTTSSPEVTQLPFAGKAIPGACPVNCFKQFVMFLSVMCFLKFIGATGRASNFLVSVRCVPEKDKTVAMGFGLMMMSLLAFIPSPIFFGWVLDKLCLVWGKTCTSKGNCWLYDAQALRYNMNIIASTFVFIGTIFDVGVWYFVKDLKIFDEEVKEEELQEFDREEEAAVEKKVEN</sequence>
<keyword evidence="5 8" id="KW-1133">Transmembrane helix</keyword>
<dbReference type="CDD" id="cd17336">
    <property type="entry name" value="MFS_SLCO_OATP"/>
    <property type="match status" value="1"/>
</dbReference>
<dbReference type="GO" id="GO:0015347">
    <property type="term" value="F:sodium-independent organic anion transmembrane transporter activity"/>
    <property type="evidence" value="ECO:0007669"/>
    <property type="project" value="TreeGrafter"/>
</dbReference>
<evidence type="ECO:0000256" key="9">
    <source>
        <dbReference type="SAM" id="MobiDB-lite"/>
    </source>
</evidence>
<dbReference type="InterPro" id="IPR036259">
    <property type="entry name" value="MFS_trans_sf"/>
</dbReference>
<gene>
    <name evidence="11" type="ORF">HERILL_LOCUS442</name>
</gene>
<keyword evidence="8" id="KW-0406">Ion transport</keyword>
<dbReference type="Gene3D" id="3.30.60.30">
    <property type="match status" value="1"/>
</dbReference>
<name>A0A7R8UA82_HERIL</name>
<feature type="transmembrane region" description="Helical" evidence="8">
    <location>
        <begin position="173"/>
        <end position="195"/>
    </location>
</feature>
<dbReference type="Proteomes" id="UP000594454">
    <property type="component" value="Chromosome 1"/>
</dbReference>
<dbReference type="InterPro" id="IPR004156">
    <property type="entry name" value="OATP"/>
</dbReference>
<proteinExistence type="inferred from homology"/>
<keyword evidence="8" id="KW-0813">Transport</keyword>
<dbReference type="PANTHER" id="PTHR11388:SF76">
    <property type="entry name" value="SOLUTE CARRIER ORGANIC ANION TRANSPORTER FAMILY MEMBER"/>
    <property type="match status" value="1"/>
</dbReference>
<dbReference type="InParanoid" id="A0A7R8UA82"/>
<keyword evidence="7" id="KW-1015">Disulfide bond</keyword>
<dbReference type="InterPro" id="IPR036058">
    <property type="entry name" value="Kazal_dom_sf"/>
</dbReference>
<accession>A0A7R8UA82</accession>
<feature type="transmembrane region" description="Helical" evidence="8">
    <location>
        <begin position="673"/>
        <end position="698"/>
    </location>
</feature>
<dbReference type="FunCoup" id="A0A7R8UA82">
    <property type="interactions" value="55"/>
</dbReference>
<dbReference type="SUPFAM" id="SSF103473">
    <property type="entry name" value="MFS general substrate transporter"/>
    <property type="match status" value="1"/>
</dbReference>
<keyword evidence="4 8" id="KW-0812">Transmembrane</keyword>
<feature type="transmembrane region" description="Helical" evidence="8">
    <location>
        <begin position="729"/>
        <end position="749"/>
    </location>
</feature>
<dbReference type="OrthoDB" id="5062115at2759"/>
<evidence type="ECO:0000256" key="5">
    <source>
        <dbReference type="ARBA" id="ARBA00022989"/>
    </source>
</evidence>
<dbReference type="PROSITE" id="PS51465">
    <property type="entry name" value="KAZAL_2"/>
    <property type="match status" value="1"/>
</dbReference>
<dbReference type="EMBL" id="LR899009">
    <property type="protein sequence ID" value="CAD7077065.1"/>
    <property type="molecule type" value="Genomic_DNA"/>
</dbReference>
<dbReference type="InterPro" id="IPR002350">
    <property type="entry name" value="Kazal_dom"/>
</dbReference>
<keyword evidence="6 8" id="KW-0472">Membrane</keyword>
<feature type="transmembrane region" description="Helical" evidence="8">
    <location>
        <begin position="106"/>
        <end position="125"/>
    </location>
</feature>
<dbReference type="AlphaFoldDB" id="A0A7R8UA82"/>
<feature type="region of interest" description="Disordered" evidence="9">
    <location>
        <begin position="1"/>
        <end position="37"/>
    </location>
</feature>
<evidence type="ECO:0000313" key="11">
    <source>
        <dbReference type="EMBL" id="CAD7077065.1"/>
    </source>
</evidence>
<feature type="transmembrane region" description="Helical" evidence="8">
    <location>
        <begin position="145"/>
        <end position="166"/>
    </location>
</feature>
<dbReference type="Gene3D" id="1.20.1250.20">
    <property type="entry name" value="MFS general substrate transporter like domains"/>
    <property type="match status" value="1"/>
</dbReference>
<evidence type="ECO:0000256" key="6">
    <source>
        <dbReference type="ARBA" id="ARBA00023136"/>
    </source>
</evidence>
<dbReference type="Pfam" id="PF07648">
    <property type="entry name" value="Kazal_2"/>
    <property type="match status" value="1"/>
</dbReference>
<feature type="transmembrane region" description="Helical" evidence="8">
    <location>
        <begin position="480"/>
        <end position="499"/>
    </location>
</feature>
<feature type="transmembrane region" description="Helical" evidence="8">
    <location>
        <begin position="403"/>
        <end position="428"/>
    </location>
</feature>
<evidence type="ECO:0000256" key="7">
    <source>
        <dbReference type="ARBA" id="ARBA00023157"/>
    </source>
</evidence>
<comment type="similarity">
    <text evidence="2 8">Belongs to the organo anion transporter (TC 2.A.60) family.</text>
</comment>
<keyword evidence="12" id="KW-1185">Reference proteome</keyword>
<reference evidence="11 12" key="1">
    <citation type="submission" date="2020-11" db="EMBL/GenBank/DDBJ databases">
        <authorList>
            <person name="Wallbank WR R."/>
            <person name="Pardo Diaz C."/>
            <person name="Kozak K."/>
            <person name="Martin S."/>
            <person name="Jiggins C."/>
            <person name="Moest M."/>
            <person name="Warren A I."/>
            <person name="Generalovic N T."/>
            <person name="Byers J.R.P. K."/>
            <person name="Montejo-Kovacevich G."/>
            <person name="Yen C E."/>
        </authorList>
    </citation>
    <scope>NUCLEOTIDE SEQUENCE [LARGE SCALE GENOMIC DNA]</scope>
</reference>
<feature type="domain" description="Kazal-like" evidence="10">
    <location>
        <begin position="519"/>
        <end position="575"/>
    </location>
</feature>
<evidence type="ECO:0000256" key="8">
    <source>
        <dbReference type="RuleBase" id="RU362056"/>
    </source>
</evidence>
<evidence type="ECO:0000256" key="3">
    <source>
        <dbReference type="ARBA" id="ARBA00022475"/>
    </source>
</evidence>
<organism evidence="11 12">
    <name type="scientific">Hermetia illucens</name>
    <name type="common">Black soldier fly</name>
    <dbReference type="NCBI Taxonomy" id="343691"/>
    <lineage>
        <taxon>Eukaryota</taxon>
        <taxon>Metazoa</taxon>
        <taxon>Ecdysozoa</taxon>
        <taxon>Arthropoda</taxon>
        <taxon>Hexapoda</taxon>
        <taxon>Insecta</taxon>
        <taxon>Pterygota</taxon>
        <taxon>Neoptera</taxon>
        <taxon>Endopterygota</taxon>
        <taxon>Diptera</taxon>
        <taxon>Brachycera</taxon>
        <taxon>Stratiomyomorpha</taxon>
        <taxon>Stratiomyidae</taxon>
        <taxon>Hermetiinae</taxon>
        <taxon>Hermetia</taxon>
    </lineage>
</organism>
<dbReference type="Pfam" id="PF03137">
    <property type="entry name" value="OATP"/>
    <property type="match status" value="1"/>
</dbReference>
<dbReference type="GO" id="GO:0006811">
    <property type="term" value="P:monoatomic ion transport"/>
    <property type="evidence" value="ECO:0007669"/>
    <property type="project" value="UniProtKB-KW"/>
</dbReference>
<comment type="subcellular location">
    <subcellularLocation>
        <location evidence="1 8">Cell membrane</location>
        <topology evidence="1 8">Multi-pass membrane protein</topology>
    </subcellularLocation>
</comment>
<dbReference type="NCBIfam" id="TIGR00805">
    <property type="entry name" value="oat"/>
    <property type="match status" value="1"/>
</dbReference>
<feature type="transmembrane region" description="Helical" evidence="8">
    <location>
        <begin position="637"/>
        <end position="661"/>
    </location>
</feature>
<dbReference type="SUPFAM" id="SSF100895">
    <property type="entry name" value="Kazal-type serine protease inhibitors"/>
    <property type="match status" value="1"/>
</dbReference>
<evidence type="ECO:0000256" key="4">
    <source>
        <dbReference type="ARBA" id="ARBA00022692"/>
    </source>
</evidence>
<feature type="transmembrane region" description="Helical" evidence="8">
    <location>
        <begin position="335"/>
        <end position="355"/>
    </location>
</feature>
<dbReference type="GO" id="GO:0016323">
    <property type="term" value="C:basolateral plasma membrane"/>
    <property type="evidence" value="ECO:0007669"/>
    <property type="project" value="TreeGrafter"/>
</dbReference>
<evidence type="ECO:0000313" key="12">
    <source>
        <dbReference type="Proteomes" id="UP000594454"/>
    </source>
</evidence>